<sequence length="818" mass="89693">MTTPPPATQPLSSSRLIFKNLPPKLSKPLANNAKMSPAPQGTILAHIASKFPSVSFTDIFFPKLGASKTCFVGIKDEGMGKSIKEWFDGSYVESCKVKVEYARAKEVEEGGKHSNVKFSNGKQRQTKPTKKDTKKDTKKKEKKTKTKTPAPSNPTTEPPKTKKELEKERMKQEYIGAMLGNKGKVWSNDDGLDQPQNQAQPEPENTTTNSNNDSDSDSDGAAIADSDSEDDIDIDPLKNAIVANATSTSDMDFLKSKKVSTKELDEEFEKPHPPTPPPVDDGAESSSVASSDSDDDDDDDDDDNTPTNRLFVRNLPYNCTENSLKDHFQPCDVEVAHIPIDGMGRSKGFGFVTFKTSSEASEALQQTSTIFEGRNIGLSFAKPDKNNANNGDEEDATYKEKKEKERKANAGTDKDQKSWSASYVNSDSVAEAVALKLGVTKGELFDVEASGVAAKMAVAEVEIVKEIEQFFSENGYNNTTTAKSPTDILLKNIPHNVTAQDILKTFTAYGTVEDVFLPGCGCAAIIRFKESTEARKAFRRVAYGKFWGRPVYLEWAVVREGGKESSSNNSAPATKANSDEEEEVEDQPETISNSLFVKNLNFSTGEDSLSSFFERITPNKVLAVKIPTKVAPFGSKMEGQTMSMGFGFVEFKDKSSCSKAMKEGNGGMLDGHVVEVKRSDKSIAGGTGTGGNQKTPKPASQTAKKIMVRNLPFEASKPDILQLFGNFGKIKKATIPKKFDGTSRGFAFVEYQSAKDAREAMEKLKSTHLYGRHLVLEWSEDKDGIDDLRNKAKRDVASMKNLEESKAKKIKGKHTMFE</sequence>
<dbReference type="Proteomes" id="UP001162640">
    <property type="component" value="Unassembled WGS sequence"/>
</dbReference>
<feature type="domain" description="RRM" evidence="4">
    <location>
        <begin position="704"/>
        <end position="781"/>
    </location>
</feature>
<evidence type="ECO:0000259" key="4">
    <source>
        <dbReference type="PROSITE" id="PS50102"/>
    </source>
</evidence>
<feature type="region of interest" description="Disordered" evidence="3">
    <location>
        <begin position="107"/>
        <end position="310"/>
    </location>
</feature>
<name>A0A9W6ZGM7_9STRA</name>
<feature type="compositionally biased region" description="Basic and acidic residues" evidence="3">
    <location>
        <begin position="129"/>
        <end position="139"/>
    </location>
</feature>
<proteinExistence type="predicted"/>
<dbReference type="InterPro" id="IPR035979">
    <property type="entry name" value="RBD_domain_sf"/>
</dbReference>
<dbReference type="PROSITE" id="PS50102">
    <property type="entry name" value="RRM"/>
    <property type="match status" value="4"/>
</dbReference>
<dbReference type="CDD" id="cd12320">
    <property type="entry name" value="RRM6_RBM19_RRM5_MRD1"/>
    <property type="match status" value="1"/>
</dbReference>
<feature type="region of interest" description="Disordered" evidence="3">
    <location>
        <begin position="563"/>
        <end position="590"/>
    </location>
</feature>
<dbReference type="PANTHER" id="PTHR48027">
    <property type="entry name" value="HETEROGENEOUS NUCLEAR RIBONUCLEOPROTEIN 87F-RELATED"/>
    <property type="match status" value="1"/>
</dbReference>
<evidence type="ECO:0000256" key="2">
    <source>
        <dbReference type="PROSITE-ProRule" id="PRU00176"/>
    </source>
</evidence>
<dbReference type="Pfam" id="PF00076">
    <property type="entry name" value="RRM_1"/>
    <property type="match status" value="4"/>
</dbReference>
<feature type="compositionally biased region" description="Basic and acidic residues" evidence="3">
    <location>
        <begin position="396"/>
        <end position="417"/>
    </location>
</feature>
<dbReference type="SMART" id="SM00360">
    <property type="entry name" value="RRM"/>
    <property type="match status" value="4"/>
</dbReference>
<gene>
    <name evidence="5" type="ORF">TL16_g00671</name>
</gene>
<organism evidence="5 6">
    <name type="scientific">Triparma laevis f. inornata</name>
    <dbReference type="NCBI Taxonomy" id="1714386"/>
    <lineage>
        <taxon>Eukaryota</taxon>
        <taxon>Sar</taxon>
        <taxon>Stramenopiles</taxon>
        <taxon>Ochrophyta</taxon>
        <taxon>Bolidophyceae</taxon>
        <taxon>Parmales</taxon>
        <taxon>Triparmaceae</taxon>
        <taxon>Triparma</taxon>
    </lineage>
</organism>
<evidence type="ECO:0000256" key="1">
    <source>
        <dbReference type="ARBA" id="ARBA00022884"/>
    </source>
</evidence>
<feature type="region of interest" description="Disordered" evidence="3">
    <location>
        <begin position="381"/>
        <end position="417"/>
    </location>
</feature>
<dbReference type="EMBL" id="BLQM01000012">
    <property type="protein sequence ID" value="GMH50010.1"/>
    <property type="molecule type" value="Genomic_DNA"/>
</dbReference>
<dbReference type="GO" id="GO:0003723">
    <property type="term" value="F:RNA binding"/>
    <property type="evidence" value="ECO:0007669"/>
    <property type="project" value="UniProtKB-UniRule"/>
</dbReference>
<reference evidence="6" key="1">
    <citation type="journal article" date="2023" name="Commun. Biol.">
        <title>Genome analysis of Parmales, the sister group of diatoms, reveals the evolutionary specialization of diatoms from phago-mixotrophs to photoautotrophs.</title>
        <authorList>
            <person name="Ban H."/>
            <person name="Sato S."/>
            <person name="Yoshikawa S."/>
            <person name="Yamada K."/>
            <person name="Nakamura Y."/>
            <person name="Ichinomiya M."/>
            <person name="Sato N."/>
            <person name="Blanc-Mathieu R."/>
            <person name="Endo H."/>
            <person name="Kuwata A."/>
            <person name="Ogata H."/>
        </authorList>
    </citation>
    <scope>NUCLEOTIDE SEQUENCE [LARGE SCALE GENOMIC DNA]</scope>
</reference>
<evidence type="ECO:0000313" key="5">
    <source>
        <dbReference type="EMBL" id="GMH50010.1"/>
    </source>
</evidence>
<feature type="compositionally biased region" description="Low complexity" evidence="3">
    <location>
        <begin position="194"/>
        <end position="225"/>
    </location>
</feature>
<feature type="compositionally biased region" description="Basic and acidic residues" evidence="3">
    <location>
        <begin position="252"/>
        <end position="263"/>
    </location>
</feature>
<feature type="compositionally biased region" description="Basic and acidic residues" evidence="3">
    <location>
        <begin position="159"/>
        <end position="172"/>
    </location>
</feature>
<feature type="region of interest" description="Disordered" evidence="3">
    <location>
        <begin position="681"/>
        <end position="701"/>
    </location>
</feature>
<keyword evidence="1 2" id="KW-0694">RNA-binding</keyword>
<dbReference type="InterPro" id="IPR052462">
    <property type="entry name" value="SLIRP/GR-RBP-like"/>
</dbReference>
<dbReference type="SUPFAM" id="SSF54928">
    <property type="entry name" value="RNA-binding domain, RBD"/>
    <property type="match status" value="3"/>
</dbReference>
<feature type="domain" description="RRM" evidence="4">
    <location>
        <begin position="593"/>
        <end position="681"/>
    </location>
</feature>
<feature type="compositionally biased region" description="Polar residues" evidence="3">
    <location>
        <begin position="692"/>
        <end position="701"/>
    </location>
</feature>
<accession>A0A9W6ZGM7</accession>
<protein>
    <recommendedName>
        <fullName evidence="4">RRM domain-containing protein</fullName>
    </recommendedName>
</protein>
<dbReference type="AlphaFoldDB" id="A0A9W6ZGM7"/>
<evidence type="ECO:0000256" key="3">
    <source>
        <dbReference type="SAM" id="MobiDB-lite"/>
    </source>
</evidence>
<comment type="caution">
    <text evidence="5">The sequence shown here is derived from an EMBL/GenBank/DDBJ whole genome shotgun (WGS) entry which is preliminary data.</text>
</comment>
<evidence type="ECO:0000313" key="6">
    <source>
        <dbReference type="Proteomes" id="UP001162640"/>
    </source>
</evidence>
<feature type="compositionally biased region" description="Polar residues" evidence="3">
    <location>
        <begin position="564"/>
        <end position="576"/>
    </location>
</feature>
<dbReference type="InterPro" id="IPR000504">
    <property type="entry name" value="RRM_dom"/>
</dbReference>
<feature type="compositionally biased region" description="Acidic residues" evidence="3">
    <location>
        <begin position="579"/>
        <end position="588"/>
    </location>
</feature>
<feature type="domain" description="RRM" evidence="4">
    <location>
        <begin position="486"/>
        <end position="558"/>
    </location>
</feature>
<dbReference type="InterPro" id="IPR012677">
    <property type="entry name" value="Nucleotide-bd_a/b_plait_sf"/>
</dbReference>
<feature type="domain" description="RRM" evidence="4">
    <location>
        <begin position="308"/>
        <end position="383"/>
    </location>
</feature>
<feature type="compositionally biased region" description="Acidic residues" evidence="3">
    <location>
        <begin position="292"/>
        <end position="304"/>
    </location>
</feature>
<dbReference type="Gene3D" id="3.30.70.330">
    <property type="match status" value="4"/>
</dbReference>